<comment type="caution">
    <text evidence="10">The sequence shown here is derived from an EMBL/GenBank/DDBJ whole genome shotgun (WGS) entry which is preliminary data.</text>
</comment>
<evidence type="ECO:0000259" key="9">
    <source>
        <dbReference type="Pfam" id="PF01850"/>
    </source>
</evidence>
<dbReference type="InterPro" id="IPR002716">
    <property type="entry name" value="PIN_dom"/>
</dbReference>
<keyword evidence="5 8" id="KW-0378">Hydrolase</keyword>
<comment type="cofactor">
    <cofactor evidence="1 8">
        <name>Mg(2+)</name>
        <dbReference type="ChEBI" id="CHEBI:18420"/>
    </cofactor>
</comment>
<dbReference type="InterPro" id="IPR050556">
    <property type="entry name" value="Type_II_TA_system_RNase"/>
</dbReference>
<gene>
    <name evidence="8" type="primary">vapC</name>
    <name evidence="10" type="ORF">F4X14_10165</name>
</gene>
<feature type="domain" description="PIN" evidence="9">
    <location>
        <begin position="4"/>
        <end position="128"/>
    </location>
</feature>
<dbReference type="SUPFAM" id="SSF88723">
    <property type="entry name" value="PIN domain-like"/>
    <property type="match status" value="1"/>
</dbReference>
<dbReference type="GO" id="GO:0004540">
    <property type="term" value="F:RNA nuclease activity"/>
    <property type="evidence" value="ECO:0007669"/>
    <property type="project" value="InterPro"/>
</dbReference>
<comment type="similarity">
    <text evidence="7 8">Belongs to the PINc/VapC protein family.</text>
</comment>
<feature type="binding site" evidence="8">
    <location>
        <position position="103"/>
    </location>
    <ligand>
        <name>Mg(2+)</name>
        <dbReference type="ChEBI" id="CHEBI:18420"/>
    </ligand>
</feature>
<dbReference type="EC" id="3.1.-.-" evidence="8"/>
<dbReference type="Pfam" id="PF01850">
    <property type="entry name" value="PIN"/>
    <property type="match status" value="1"/>
</dbReference>
<evidence type="ECO:0000313" key="10">
    <source>
        <dbReference type="EMBL" id="MYC95326.1"/>
    </source>
</evidence>
<keyword evidence="3 8" id="KW-0540">Nuclease</keyword>
<evidence type="ECO:0000256" key="5">
    <source>
        <dbReference type="ARBA" id="ARBA00022801"/>
    </source>
</evidence>
<dbReference type="EMBL" id="VXMH01000051">
    <property type="protein sequence ID" value="MYC95326.1"/>
    <property type="molecule type" value="Genomic_DNA"/>
</dbReference>
<evidence type="ECO:0000256" key="7">
    <source>
        <dbReference type="ARBA" id="ARBA00038093"/>
    </source>
</evidence>
<evidence type="ECO:0000256" key="1">
    <source>
        <dbReference type="ARBA" id="ARBA00001946"/>
    </source>
</evidence>
<dbReference type="InterPro" id="IPR029060">
    <property type="entry name" value="PIN-like_dom_sf"/>
</dbReference>
<dbReference type="AlphaFoldDB" id="A0A6B1D6Z1"/>
<feature type="binding site" evidence="8">
    <location>
        <position position="7"/>
    </location>
    <ligand>
        <name>Mg(2+)</name>
        <dbReference type="ChEBI" id="CHEBI:18420"/>
    </ligand>
</feature>
<dbReference type="Gene3D" id="3.40.50.1010">
    <property type="entry name" value="5'-nuclease"/>
    <property type="match status" value="1"/>
</dbReference>
<dbReference type="GO" id="GO:0016787">
    <property type="term" value="F:hydrolase activity"/>
    <property type="evidence" value="ECO:0007669"/>
    <property type="project" value="UniProtKB-KW"/>
</dbReference>
<dbReference type="HAMAP" id="MF_00265">
    <property type="entry name" value="VapC_Nob1"/>
    <property type="match status" value="1"/>
</dbReference>
<proteinExistence type="inferred from homology"/>
<evidence type="ECO:0000256" key="4">
    <source>
        <dbReference type="ARBA" id="ARBA00022723"/>
    </source>
</evidence>
<dbReference type="PANTHER" id="PTHR33653">
    <property type="entry name" value="RIBONUCLEASE VAPC2"/>
    <property type="match status" value="1"/>
</dbReference>
<protein>
    <recommendedName>
        <fullName evidence="8">Ribonuclease VapC</fullName>
        <shortName evidence="8">RNase VapC</shortName>
        <ecNumber evidence="8">3.1.-.-</ecNumber>
    </recommendedName>
    <alternativeName>
        <fullName evidence="8">Toxin VapC</fullName>
    </alternativeName>
</protein>
<sequence>MNGYLLDTNVVSEIVRSAPDSQVLSFLAEQEVLWLSAIVLHELEYGLNLLSPGRRREDLRNALSAYIETNADFVLPVGRAEAEEAALLRARARRAGHVLHLADALVAGTAKVCNLILATRNVKDFAALDVEVFNPWESL</sequence>
<reference evidence="10" key="1">
    <citation type="submission" date="2019-09" db="EMBL/GenBank/DDBJ databases">
        <title>Characterisation of the sponge microbiome using genome-centric metagenomics.</title>
        <authorList>
            <person name="Engelberts J.P."/>
            <person name="Robbins S.J."/>
            <person name="De Goeij J.M."/>
            <person name="Aranda M."/>
            <person name="Bell S.C."/>
            <person name="Webster N.S."/>
        </authorList>
    </citation>
    <scope>NUCLEOTIDE SEQUENCE</scope>
    <source>
        <strain evidence="10">SB0661_bin_32</strain>
    </source>
</reference>
<organism evidence="10">
    <name type="scientific">Caldilineaceae bacterium SB0661_bin_32</name>
    <dbReference type="NCBI Taxonomy" id="2605255"/>
    <lineage>
        <taxon>Bacteria</taxon>
        <taxon>Bacillati</taxon>
        <taxon>Chloroflexota</taxon>
        <taxon>Caldilineae</taxon>
        <taxon>Caldilineales</taxon>
        <taxon>Caldilineaceae</taxon>
    </lineage>
</organism>
<dbReference type="InterPro" id="IPR022907">
    <property type="entry name" value="VapC_family"/>
</dbReference>
<accession>A0A6B1D6Z1</accession>
<evidence type="ECO:0000256" key="6">
    <source>
        <dbReference type="ARBA" id="ARBA00022842"/>
    </source>
</evidence>
<name>A0A6B1D6Z1_9CHLR</name>
<keyword evidence="6 8" id="KW-0460">Magnesium</keyword>
<comment type="function">
    <text evidence="8">Toxic component of a toxin-antitoxin (TA) system. An RNase.</text>
</comment>
<evidence type="ECO:0000256" key="8">
    <source>
        <dbReference type="HAMAP-Rule" id="MF_00265"/>
    </source>
</evidence>
<dbReference type="GO" id="GO:0000287">
    <property type="term" value="F:magnesium ion binding"/>
    <property type="evidence" value="ECO:0007669"/>
    <property type="project" value="UniProtKB-UniRule"/>
</dbReference>
<keyword evidence="4 8" id="KW-0479">Metal-binding</keyword>
<evidence type="ECO:0000256" key="2">
    <source>
        <dbReference type="ARBA" id="ARBA00022649"/>
    </source>
</evidence>
<dbReference type="PANTHER" id="PTHR33653:SF1">
    <property type="entry name" value="RIBONUCLEASE VAPC2"/>
    <property type="match status" value="1"/>
</dbReference>
<keyword evidence="2 8" id="KW-1277">Toxin-antitoxin system</keyword>
<keyword evidence="8" id="KW-0800">Toxin</keyword>
<evidence type="ECO:0000256" key="3">
    <source>
        <dbReference type="ARBA" id="ARBA00022722"/>
    </source>
</evidence>
<dbReference type="GO" id="GO:0090729">
    <property type="term" value="F:toxin activity"/>
    <property type="evidence" value="ECO:0007669"/>
    <property type="project" value="UniProtKB-KW"/>
</dbReference>